<accession>A0A5P1ENP6</accession>
<dbReference type="Proteomes" id="UP000243459">
    <property type="component" value="Chromosome 6"/>
</dbReference>
<proteinExistence type="predicted"/>
<protein>
    <submittedName>
        <fullName evidence="1">Uncharacterized protein</fullName>
    </submittedName>
</protein>
<dbReference type="EMBL" id="CM007386">
    <property type="protein sequence ID" value="ONK67283.1"/>
    <property type="molecule type" value="Genomic_DNA"/>
</dbReference>
<name>A0A5P1ENP6_ASPOF</name>
<organism evidence="1 2">
    <name type="scientific">Asparagus officinalis</name>
    <name type="common">Garden asparagus</name>
    <dbReference type="NCBI Taxonomy" id="4686"/>
    <lineage>
        <taxon>Eukaryota</taxon>
        <taxon>Viridiplantae</taxon>
        <taxon>Streptophyta</taxon>
        <taxon>Embryophyta</taxon>
        <taxon>Tracheophyta</taxon>
        <taxon>Spermatophyta</taxon>
        <taxon>Magnoliopsida</taxon>
        <taxon>Liliopsida</taxon>
        <taxon>Asparagales</taxon>
        <taxon>Asparagaceae</taxon>
        <taxon>Asparagoideae</taxon>
        <taxon>Asparagus</taxon>
    </lineage>
</organism>
<dbReference type="AlphaFoldDB" id="A0A5P1ENP6"/>
<keyword evidence="2" id="KW-1185">Reference proteome</keyword>
<reference evidence="2" key="1">
    <citation type="journal article" date="2017" name="Nat. Commun.">
        <title>The asparagus genome sheds light on the origin and evolution of a young Y chromosome.</title>
        <authorList>
            <person name="Harkess A."/>
            <person name="Zhou J."/>
            <person name="Xu C."/>
            <person name="Bowers J.E."/>
            <person name="Van der Hulst R."/>
            <person name="Ayyampalayam S."/>
            <person name="Mercati F."/>
            <person name="Riccardi P."/>
            <person name="McKain M.R."/>
            <person name="Kakrana A."/>
            <person name="Tang H."/>
            <person name="Ray J."/>
            <person name="Groenendijk J."/>
            <person name="Arikit S."/>
            <person name="Mathioni S.M."/>
            <person name="Nakano M."/>
            <person name="Shan H."/>
            <person name="Telgmann-Rauber A."/>
            <person name="Kanno A."/>
            <person name="Yue Z."/>
            <person name="Chen H."/>
            <person name="Li W."/>
            <person name="Chen Y."/>
            <person name="Xu X."/>
            <person name="Zhang Y."/>
            <person name="Luo S."/>
            <person name="Chen H."/>
            <person name="Gao J."/>
            <person name="Mao Z."/>
            <person name="Pires J.C."/>
            <person name="Luo M."/>
            <person name="Kudrna D."/>
            <person name="Wing R.A."/>
            <person name="Meyers B.C."/>
            <person name="Yi K."/>
            <person name="Kong H."/>
            <person name="Lavrijsen P."/>
            <person name="Sunseri F."/>
            <person name="Falavigna A."/>
            <person name="Ye Y."/>
            <person name="Leebens-Mack J.H."/>
            <person name="Chen G."/>
        </authorList>
    </citation>
    <scope>NUCLEOTIDE SEQUENCE [LARGE SCALE GENOMIC DNA]</scope>
    <source>
        <strain evidence="2">cv. DH0086</strain>
    </source>
</reference>
<evidence type="ECO:0000313" key="2">
    <source>
        <dbReference type="Proteomes" id="UP000243459"/>
    </source>
</evidence>
<gene>
    <name evidence="1" type="ORF">A4U43_C06F18530</name>
</gene>
<dbReference type="Gramene" id="ONK67283">
    <property type="protein sequence ID" value="ONK67283"/>
    <property type="gene ID" value="A4U43_C06F18530"/>
</dbReference>
<evidence type="ECO:0000313" key="1">
    <source>
        <dbReference type="EMBL" id="ONK67283.1"/>
    </source>
</evidence>
<sequence length="205" mass="22423">MMEPLDVTSPGPTSEVELTITTGVIQQITEAIPEEVEPKSTQAKEAMAEEIRVITTPPPEQPITTPPPEQPLPLPLSLRQVQDIGTSSSALARLSMNLPSSSTTPCSSLVVHPSIPISLHGAFGVDDTQAMEYDFHYSSLEGIPMFGDREQEELKLLSEGSISTFRCLITDAPLESINRDQIMKPVFLYEDSSEDPVLLELGTYR</sequence>